<dbReference type="InterPro" id="IPR023214">
    <property type="entry name" value="HAD_sf"/>
</dbReference>
<dbReference type="Gene3D" id="3.40.50.1000">
    <property type="entry name" value="HAD superfamily/HAD-like"/>
    <property type="match status" value="1"/>
</dbReference>
<dbReference type="Proteomes" id="UP000030008">
    <property type="component" value="Unassembled WGS sequence"/>
</dbReference>
<dbReference type="NCBIfam" id="TIGR01484">
    <property type="entry name" value="HAD-SF-IIB"/>
    <property type="match status" value="1"/>
</dbReference>
<comment type="caution">
    <text evidence="1">The sequence shown here is derived from an EMBL/GenBank/DDBJ whole genome shotgun (WGS) entry which is preliminary data.</text>
</comment>
<keyword evidence="1" id="KW-0378">Hydrolase</keyword>
<organism evidence="1 2">
    <name type="scientific">Clostridium innocuum</name>
    <dbReference type="NCBI Taxonomy" id="1522"/>
    <lineage>
        <taxon>Bacteria</taxon>
        <taxon>Bacillati</taxon>
        <taxon>Bacillota</taxon>
        <taxon>Clostridia</taxon>
        <taxon>Eubacteriales</taxon>
        <taxon>Clostridiaceae</taxon>
        <taxon>Clostridium</taxon>
    </lineage>
</organism>
<sequence>MAIKLIALDLDGTLLTTQKTIDEETKKRLIKAQEMGISITIATGRDKGGIDFVYEPLELEHRGDNFVAGVNGQIIYDFHKKEYYVDKVLDGNDAKKVMALGMKYNFEVISCCGYDFYDLISKRLKAMKKVRSVVFGRPMDYGFNQGKRNFIPLEDADYEITQDVNKFVLIQTASFFKKHLPHLRRELKDYDLLEVGPAWIEVMPKGVSKASALLRIGKKLGISTEEMMAFGDAENDMEMIKTVKYGIAMGNAMDSLKKAAWDVTDTNDQMGIAKALDKYVFTSGE</sequence>
<dbReference type="PANTHER" id="PTHR10000">
    <property type="entry name" value="PHOSPHOSERINE PHOSPHATASE"/>
    <property type="match status" value="1"/>
</dbReference>
<gene>
    <name evidence="1" type="ORF">CIAN88_11390</name>
</gene>
<dbReference type="InterPro" id="IPR036412">
    <property type="entry name" value="HAD-like_sf"/>
</dbReference>
<dbReference type="GO" id="GO:0000287">
    <property type="term" value="F:magnesium ion binding"/>
    <property type="evidence" value="ECO:0007669"/>
    <property type="project" value="TreeGrafter"/>
</dbReference>
<dbReference type="GO" id="GO:0005829">
    <property type="term" value="C:cytosol"/>
    <property type="evidence" value="ECO:0007669"/>
    <property type="project" value="TreeGrafter"/>
</dbReference>
<dbReference type="AlphaFoldDB" id="A0A099I668"/>
<dbReference type="SFLD" id="SFLDG01140">
    <property type="entry name" value="C2.B:_Phosphomannomutase_and_P"/>
    <property type="match status" value="1"/>
</dbReference>
<dbReference type="InterPro" id="IPR000150">
    <property type="entry name" value="Cof"/>
</dbReference>
<dbReference type="CDD" id="cd07516">
    <property type="entry name" value="HAD_Pase"/>
    <property type="match status" value="1"/>
</dbReference>
<dbReference type="PROSITE" id="PS01228">
    <property type="entry name" value="COF_1"/>
    <property type="match status" value="1"/>
</dbReference>
<dbReference type="NCBIfam" id="TIGR00099">
    <property type="entry name" value="Cof-subfamily"/>
    <property type="match status" value="1"/>
</dbReference>
<name>A0A099I668_CLOIN</name>
<proteinExistence type="predicted"/>
<evidence type="ECO:0000313" key="2">
    <source>
        <dbReference type="Proteomes" id="UP000030008"/>
    </source>
</evidence>
<dbReference type="SUPFAM" id="SSF56784">
    <property type="entry name" value="HAD-like"/>
    <property type="match status" value="1"/>
</dbReference>
<dbReference type="EMBL" id="JQIF01000048">
    <property type="protein sequence ID" value="KGJ53071.1"/>
    <property type="molecule type" value="Genomic_DNA"/>
</dbReference>
<dbReference type="Gene3D" id="3.30.1240.10">
    <property type="match status" value="1"/>
</dbReference>
<dbReference type="PANTHER" id="PTHR10000:SF23">
    <property type="entry name" value="5-AMINO-6-(5-PHOSPHO-D-RIBITYLAMINO)URACIL PHOSPHATASE YITU"/>
    <property type="match status" value="1"/>
</dbReference>
<dbReference type="InterPro" id="IPR006379">
    <property type="entry name" value="HAD-SF_hydro_IIB"/>
</dbReference>
<dbReference type="GO" id="GO:0016791">
    <property type="term" value="F:phosphatase activity"/>
    <property type="evidence" value="ECO:0007669"/>
    <property type="project" value="TreeGrafter"/>
</dbReference>
<accession>A0A099I668</accession>
<dbReference type="PROSITE" id="PS01229">
    <property type="entry name" value="COF_2"/>
    <property type="match status" value="1"/>
</dbReference>
<evidence type="ECO:0000313" key="1">
    <source>
        <dbReference type="EMBL" id="KGJ53071.1"/>
    </source>
</evidence>
<protein>
    <submittedName>
        <fullName evidence="1">Hydrolase</fullName>
    </submittedName>
</protein>
<dbReference type="Pfam" id="PF08282">
    <property type="entry name" value="Hydrolase_3"/>
    <property type="match status" value="1"/>
</dbReference>
<reference evidence="1 2" key="1">
    <citation type="submission" date="2014-08" db="EMBL/GenBank/DDBJ databases">
        <title>Clostridium innocuum, an unnegligible vancomycin-resistant pathogen causing extra-intestinal infections.</title>
        <authorList>
            <person name="Feng Y."/>
            <person name="Chiu C.-H."/>
        </authorList>
    </citation>
    <scope>NUCLEOTIDE SEQUENCE [LARGE SCALE GENOMIC DNA]</scope>
    <source>
        <strain evidence="1 2">AN88</strain>
    </source>
</reference>
<dbReference type="RefSeq" id="WP_044905532.1">
    <property type="nucleotide sequence ID" value="NZ_JQIF01000048.1"/>
</dbReference>
<dbReference type="SFLD" id="SFLDS00003">
    <property type="entry name" value="Haloacid_Dehalogenase"/>
    <property type="match status" value="1"/>
</dbReference>